<proteinExistence type="predicted"/>
<feature type="compositionally biased region" description="Polar residues" evidence="3">
    <location>
        <begin position="69"/>
        <end position="79"/>
    </location>
</feature>
<comment type="caution">
    <text evidence="5">The sequence shown here is derived from an EMBL/GenBank/DDBJ whole genome shotgun (WGS) entry which is preliminary data.</text>
</comment>
<dbReference type="InterPro" id="IPR002110">
    <property type="entry name" value="Ankyrin_rpt"/>
</dbReference>
<dbReference type="PROSITE" id="PS50088">
    <property type="entry name" value="ANK_REPEAT"/>
    <property type="match status" value="2"/>
</dbReference>
<feature type="region of interest" description="Disordered" evidence="3">
    <location>
        <begin position="50"/>
        <end position="88"/>
    </location>
</feature>
<dbReference type="SMART" id="SM00248">
    <property type="entry name" value="ANK"/>
    <property type="match status" value="5"/>
</dbReference>
<evidence type="ECO:0000259" key="4">
    <source>
        <dbReference type="Pfam" id="PF24883"/>
    </source>
</evidence>
<dbReference type="PANTHER" id="PTHR10039">
    <property type="entry name" value="AMELOGENIN"/>
    <property type="match status" value="1"/>
</dbReference>
<dbReference type="InterPro" id="IPR056884">
    <property type="entry name" value="NPHP3-like_N"/>
</dbReference>
<evidence type="ECO:0000313" key="5">
    <source>
        <dbReference type="EMBL" id="OPB43515.1"/>
    </source>
</evidence>
<feature type="repeat" description="ANK" evidence="2">
    <location>
        <begin position="1052"/>
        <end position="1084"/>
    </location>
</feature>
<dbReference type="SUPFAM" id="SSF52540">
    <property type="entry name" value="P-loop containing nucleoside triphosphate hydrolases"/>
    <property type="match status" value="1"/>
</dbReference>
<accession>A0A1T3CRA3</accession>
<reference evidence="5 6" key="1">
    <citation type="submission" date="2016-04" db="EMBL/GenBank/DDBJ databases">
        <title>Multiple horizontal gene transfer events from other fungi enriched the ability of the initially mycotrophic fungus Trichoderma (Ascomycota) to feed on dead plant biomass.</title>
        <authorList>
            <person name="Atanasova L."/>
            <person name="Chenthamara K."/>
            <person name="Zhang J."/>
            <person name="Grujic M."/>
            <person name="Henrissat B."/>
            <person name="Kuo A."/>
            <person name="Aertz A."/>
            <person name="Salamov A."/>
            <person name="Lipzen A."/>
            <person name="Labutti K."/>
            <person name="Barry K."/>
            <person name="Miao Y."/>
            <person name="Rahimi M.J."/>
            <person name="Shen Q."/>
            <person name="Grigoriev I.V."/>
            <person name="Kubicek C.P."/>
            <person name="Druzhinina I.S."/>
        </authorList>
    </citation>
    <scope>NUCLEOTIDE SEQUENCE [LARGE SCALE GENOMIC DNA]</scope>
    <source>
        <strain evidence="5 6">NJAU 4742</strain>
    </source>
</reference>
<dbReference type="InterPro" id="IPR036770">
    <property type="entry name" value="Ankyrin_rpt-contain_sf"/>
</dbReference>
<dbReference type="PROSITE" id="PS50297">
    <property type="entry name" value="ANK_REP_REGION"/>
    <property type="match status" value="2"/>
</dbReference>
<dbReference type="Proteomes" id="UP000191004">
    <property type="component" value="Unassembled WGS sequence"/>
</dbReference>
<dbReference type="AlphaFoldDB" id="A0A1T3CRA3"/>
<dbReference type="InterPro" id="IPR027417">
    <property type="entry name" value="P-loop_NTPase"/>
</dbReference>
<name>A0A1T3CRA3_9HYPO</name>
<dbReference type="PANTHER" id="PTHR10039:SF16">
    <property type="entry name" value="GPI INOSITOL-DEACYLASE"/>
    <property type="match status" value="1"/>
</dbReference>
<dbReference type="OrthoDB" id="7464126at2759"/>
<dbReference type="Gene3D" id="3.40.50.300">
    <property type="entry name" value="P-loop containing nucleotide triphosphate hydrolases"/>
    <property type="match status" value="1"/>
</dbReference>
<dbReference type="EMBL" id="LVVK01000008">
    <property type="protein sequence ID" value="OPB43515.1"/>
    <property type="molecule type" value="Genomic_DNA"/>
</dbReference>
<gene>
    <name evidence="5" type="ORF">A0O28_0098030</name>
</gene>
<evidence type="ECO:0000256" key="2">
    <source>
        <dbReference type="PROSITE-ProRule" id="PRU00023"/>
    </source>
</evidence>
<dbReference type="SUPFAM" id="SSF48403">
    <property type="entry name" value="Ankyrin repeat"/>
    <property type="match status" value="1"/>
</dbReference>
<evidence type="ECO:0000313" key="6">
    <source>
        <dbReference type="Proteomes" id="UP000191004"/>
    </source>
</evidence>
<feature type="domain" description="Nephrocystin 3-like N-terminal" evidence="4">
    <location>
        <begin position="393"/>
        <end position="568"/>
    </location>
</feature>
<feature type="repeat" description="ANK" evidence="2">
    <location>
        <begin position="921"/>
        <end position="953"/>
    </location>
</feature>
<keyword evidence="2" id="KW-0040">ANK repeat</keyword>
<sequence length="1169" mass="130531">MGKIRGQGANSVSRRSLLDRMKAKFRRHPIAPTTAPDNTNAISSLVRATNSTLSNSPPVPAHAVDELPQPSTATVSSKPSSDDNDLVQPSSTVLVVDAGDKPLSDCSSKFPEGSSVWEKAYNAANPETKKWIDGFLAPNSISKSADSIQTEELIEIVRNVEKRHQDHALRIRIGEKQILWKDYAPRVISFIKAIGDIAIQFAPAPSGIIWSALKTLLQMSIAPGEEFAAILGCSEKVLSIVRRGKVYEVIYLSHANTLAPVQEVLERSLVDVYTKSLELLAHVGQRLAGEYRYILLAIISPGAAEVLMASLIESENNLITAAQACEVVRSADADEHLNTLLNSLSEPLTQINDKMGDLLEEAEEHELLNALESFSRIDFGDQHRIRAESRTPGTGEWLLQHRKFQEWEQVPASTILWLQGTVGMGKSFLASKVIDRFRLKAGVNYHHESQDDQGLAFFYCSRGQADLQDPLSTLQSFVRQLSTSPRYSKMMKKSLIKLYRENRKNGLKLGFDACKEQLLESVNLYPQTIVILDGLDECDATSRGKLITILANLVNDAQHPVKIFISSRREQDIVKLLPAGSIIEIDVNDNRNDIEKFIEEKMEEIEGGGLWESIPKELKSEIKSTLCKGSDGMFRWAFLQMEQLSKCQQAKEIRDRLGKLPMSLNASYHELFTGMSSHSQETLRRAVLWVMCAYEPLSSNQLLSAVRLSMNDDAESHDIEEELTEETLRSICRHLVVTDAKRGKWKFPHASVIEYFETVHGWKMADAHCFVAKHSLICLINGYSKWELPAILIDEKHPSNKRDQSNKRDPQYPAGHLQQYVREYWFRHVHALEGLQSHDAQLSLLVKRFMGFNNTLQQSSHQYSCWIQHEQDKHNNDRFTILFQDVSPSINPVFGACAFGFYHVVQDWWQAGVDISQVNAEGRDLLAIAAKHGHQHLCEKLIGFGADVNRVLRGGEISPLFEAARADHAGVVQLLLDNNADPNLPLDKPILCLSVRRHDLAIARALLEAGANPDVHWSFASVLEEAGFYANDELVALLIQYKSTVNLYTKGDFGSPLAAAAWGGSIEIVRLLIEHGADVNAPLKYGKYGSALAAGGIGISRVQMIKYLIEEAGADPNILSTNPPPIPPEVYLAYEAYESGRYLKENGYVVDEDVLRKVSMWPLVEESEI</sequence>
<evidence type="ECO:0000256" key="3">
    <source>
        <dbReference type="SAM" id="MobiDB-lite"/>
    </source>
</evidence>
<evidence type="ECO:0000256" key="1">
    <source>
        <dbReference type="ARBA" id="ARBA00022737"/>
    </source>
</evidence>
<protein>
    <submittedName>
        <fullName evidence="5">Pfs,NACHT and WD domain protein</fullName>
    </submittedName>
</protein>
<dbReference type="Pfam" id="PF24883">
    <property type="entry name" value="NPHP3_N"/>
    <property type="match status" value="1"/>
</dbReference>
<organism evidence="5 6">
    <name type="scientific">Trichoderma guizhouense</name>
    <dbReference type="NCBI Taxonomy" id="1491466"/>
    <lineage>
        <taxon>Eukaryota</taxon>
        <taxon>Fungi</taxon>
        <taxon>Dikarya</taxon>
        <taxon>Ascomycota</taxon>
        <taxon>Pezizomycotina</taxon>
        <taxon>Sordariomycetes</taxon>
        <taxon>Hypocreomycetidae</taxon>
        <taxon>Hypocreales</taxon>
        <taxon>Hypocreaceae</taxon>
        <taxon>Trichoderma</taxon>
    </lineage>
</organism>
<keyword evidence="1" id="KW-0677">Repeat</keyword>
<dbReference type="Pfam" id="PF12796">
    <property type="entry name" value="Ank_2"/>
    <property type="match status" value="2"/>
</dbReference>
<keyword evidence="6" id="KW-1185">Reference proteome</keyword>
<dbReference type="Gene3D" id="1.25.40.20">
    <property type="entry name" value="Ankyrin repeat-containing domain"/>
    <property type="match status" value="1"/>
</dbReference>